<evidence type="ECO:0000313" key="3">
    <source>
        <dbReference type="Proteomes" id="UP001642409"/>
    </source>
</evidence>
<gene>
    <name evidence="1" type="ORF">HINF_LOCUS41670</name>
    <name evidence="2" type="ORF">HINF_LOCUS48412</name>
</gene>
<dbReference type="EMBL" id="CAXDID020000222">
    <property type="protein sequence ID" value="CAL6058732.1"/>
    <property type="molecule type" value="Genomic_DNA"/>
</dbReference>
<name>A0AA86UDM1_9EUKA</name>
<sequence>MLFNFNQQKAQKLYTKKCKSTQFQCWKISRPKRMKNCSFYKCLSEQNEVILVHDSTFMKKLFLSLPKEETSMQWNSSNILFCFKVRFLSFSYYRLKLYLLFL</sequence>
<reference evidence="1" key="1">
    <citation type="submission" date="2023-06" db="EMBL/GenBank/DDBJ databases">
        <authorList>
            <person name="Kurt Z."/>
        </authorList>
    </citation>
    <scope>NUCLEOTIDE SEQUENCE</scope>
</reference>
<evidence type="ECO:0000313" key="2">
    <source>
        <dbReference type="EMBL" id="CAL6058732.1"/>
    </source>
</evidence>
<reference evidence="2 3" key="2">
    <citation type="submission" date="2024-07" db="EMBL/GenBank/DDBJ databases">
        <authorList>
            <person name="Akdeniz Z."/>
        </authorList>
    </citation>
    <scope>NUCLEOTIDE SEQUENCE [LARGE SCALE GENOMIC DNA]</scope>
</reference>
<protein>
    <submittedName>
        <fullName evidence="2">Hypothetical_protein</fullName>
    </submittedName>
</protein>
<dbReference type="AlphaFoldDB" id="A0AA86UDM1"/>
<proteinExistence type="predicted"/>
<evidence type="ECO:0000313" key="1">
    <source>
        <dbReference type="EMBL" id="CAI9954025.1"/>
    </source>
</evidence>
<accession>A0AA86UDM1</accession>
<organism evidence="1">
    <name type="scientific">Hexamita inflata</name>
    <dbReference type="NCBI Taxonomy" id="28002"/>
    <lineage>
        <taxon>Eukaryota</taxon>
        <taxon>Metamonada</taxon>
        <taxon>Diplomonadida</taxon>
        <taxon>Hexamitidae</taxon>
        <taxon>Hexamitinae</taxon>
        <taxon>Hexamita</taxon>
    </lineage>
</organism>
<keyword evidence="3" id="KW-1185">Reference proteome</keyword>
<comment type="caution">
    <text evidence="1">The sequence shown here is derived from an EMBL/GenBank/DDBJ whole genome shotgun (WGS) entry which is preliminary data.</text>
</comment>
<dbReference type="Proteomes" id="UP001642409">
    <property type="component" value="Unassembled WGS sequence"/>
</dbReference>
<dbReference type="EMBL" id="CATOUU010000843">
    <property type="protein sequence ID" value="CAI9954025.1"/>
    <property type="molecule type" value="Genomic_DNA"/>
</dbReference>